<dbReference type="EMBL" id="VAFM01000002">
    <property type="protein sequence ID" value="TKW60857.1"/>
    <property type="molecule type" value="Genomic_DNA"/>
</dbReference>
<organism evidence="8 9">
    <name type="scientific">Blastochloris viridis</name>
    <name type="common">Rhodopseudomonas viridis</name>
    <dbReference type="NCBI Taxonomy" id="1079"/>
    <lineage>
        <taxon>Bacteria</taxon>
        <taxon>Pseudomonadati</taxon>
        <taxon>Pseudomonadota</taxon>
        <taxon>Alphaproteobacteria</taxon>
        <taxon>Hyphomicrobiales</taxon>
        <taxon>Blastochloridaceae</taxon>
        <taxon>Blastochloris</taxon>
    </lineage>
</organism>
<reference evidence="8 9" key="1">
    <citation type="journal article" date="2017" name="Nat. Commun.">
        <title>In situ click chemistry generation of cyclooxygenase-2 inhibitors.</title>
        <authorList>
            <person name="Bhardwaj A."/>
            <person name="Kaur J."/>
            <person name="Wuest M."/>
            <person name="Wuest F."/>
        </authorList>
    </citation>
    <scope>NUCLEOTIDE SEQUENCE [LARGE SCALE GENOMIC DNA]</scope>
    <source>
        <strain evidence="8">S2_018_000_R2_106</strain>
    </source>
</reference>
<dbReference type="InterPro" id="IPR013324">
    <property type="entry name" value="RNA_pol_sigma_r3/r4-like"/>
</dbReference>
<dbReference type="Pfam" id="PF04542">
    <property type="entry name" value="Sigma70_r2"/>
    <property type="match status" value="1"/>
</dbReference>
<evidence type="ECO:0000256" key="1">
    <source>
        <dbReference type="ARBA" id="ARBA00010641"/>
    </source>
</evidence>
<protein>
    <submittedName>
        <fullName evidence="8">Sigma-70 family RNA polymerase sigma factor</fullName>
    </submittedName>
</protein>
<evidence type="ECO:0000256" key="3">
    <source>
        <dbReference type="ARBA" id="ARBA00023082"/>
    </source>
</evidence>
<dbReference type="GO" id="GO:0003677">
    <property type="term" value="F:DNA binding"/>
    <property type="evidence" value="ECO:0007669"/>
    <property type="project" value="UniProtKB-KW"/>
</dbReference>
<keyword evidence="4" id="KW-0238">DNA-binding</keyword>
<evidence type="ECO:0000259" key="6">
    <source>
        <dbReference type="Pfam" id="PF04542"/>
    </source>
</evidence>
<dbReference type="InterPro" id="IPR007627">
    <property type="entry name" value="RNA_pol_sigma70_r2"/>
</dbReference>
<dbReference type="Gene3D" id="1.10.1740.10">
    <property type="match status" value="1"/>
</dbReference>
<comment type="caution">
    <text evidence="8">The sequence shown here is derived from an EMBL/GenBank/DDBJ whole genome shotgun (WGS) entry which is preliminary data.</text>
</comment>
<proteinExistence type="inferred from homology"/>
<gene>
    <name evidence="8" type="ORF">DI628_08195</name>
</gene>
<accession>A0A6N4R9U9</accession>
<dbReference type="InterPro" id="IPR039425">
    <property type="entry name" value="RNA_pol_sigma-70-like"/>
</dbReference>
<feature type="domain" description="RNA polymerase sigma factor 70 region 4 type 2" evidence="7">
    <location>
        <begin position="125"/>
        <end position="176"/>
    </location>
</feature>
<evidence type="ECO:0000313" key="8">
    <source>
        <dbReference type="EMBL" id="TKW60857.1"/>
    </source>
</evidence>
<dbReference type="InterPro" id="IPR036388">
    <property type="entry name" value="WH-like_DNA-bd_sf"/>
</dbReference>
<evidence type="ECO:0000256" key="4">
    <source>
        <dbReference type="ARBA" id="ARBA00023125"/>
    </source>
</evidence>
<dbReference type="InterPro" id="IPR014284">
    <property type="entry name" value="RNA_pol_sigma-70_dom"/>
</dbReference>
<dbReference type="Proteomes" id="UP000320948">
    <property type="component" value="Unassembled WGS sequence"/>
</dbReference>
<dbReference type="InterPro" id="IPR013325">
    <property type="entry name" value="RNA_pol_sigma_r2"/>
</dbReference>
<dbReference type="SUPFAM" id="SSF88659">
    <property type="entry name" value="Sigma3 and sigma4 domains of RNA polymerase sigma factors"/>
    <property type="match status" value="1"/>
</dbReference>
<dbReference type="GO" id="GO:0006352">
    <property type="term" value="P:DNA-templated transcription initiation"/>
    <property type="evidence" value="ECO:0007669"/>
    <property type="project" value="InterPro"/>
</dbReference>
<dbReference type="PANTHER" id="PTHR43133:SF8">
    <property type="entry name" value="RNA POLYMERASE SIGMA FACTOR HI_1459-RELATED"/>
    <property type="match status" value="1"/>
</dbReference>
<sequence length="189" mass="20577">MNLNDKNAELTALMEQTAGGSQNAFRQLARQLGPRMHGLAARLVGGNAAQAEDIAQEALIKLWQQAPKWQSGGSVSAFASRLVYTTAMDHHRRTHVTASLDETAMEIPEPETVTSSIAQKQTRHLLLGAMAQLPERQQQAVTLAYFHEYRAQDIASALGTTEKAVESLLVRARKSLAELLPASLSPTVH</sequence>
<dbReference type="NCBIfam" id="TIGR02937">
    <property type="entry name" value="sigma70-ECF"/>
    <property type="match status" value="1"/>
</dbReference>
<dbReference type="Gene3D" id="1.10.10.10">
    <property type="entry name" value="Winged helix-like DNA-binding domain superfamily/Winged helix DNA-binding domain"/>
    <property type="match status" value="1"/>
</dbReference>
<dbReference type="InterPro" id="IPR013249">
    <property type="entry name" value="RNA_pol_sigma70_r4_t2"/>
</dbReference>
<evidence type="ECO:0000259" key="7">
    <source>
        <dbReference type="Pfam" id="PF08281"/>
    </source>
</evidence>
<evidence type="ECO:0000256" key="2">
    <source>
        <dbReference type="ARBA" id="ARBA00023015"/>
    </source>
</evidence>
<keyword evidence="2" id="KW-0805">Transcription regulation</keyword>
<feature type="domain" description="RNA polymerase sigma-70 region 2" evidence="6">
    <location>
        <begin position="28"/>
        <end position="94"/>
    </location>
</feature>
<keyword evidence="5" id="KW-0804">Transcription</keyword>
<evidence type="ECO:0000256" key="5">
    <source>
        <dbReference type="ARBA" id="ARBA00023163"/>
    </source>
</evidence>
<dbReference type="SUPFAM" id="SSF88946">
    <property type="entry name" value="Sigma2 domain of RNA polymerase sigma factors"/>
    <property type="match status" value="1"/>
</dbReference>
<keyword evidence="3" id="KW-0731">Sigma factor</keyword>
<dbReference type="CDD" id="cd06171">
    <property type="entry name" value="Sigma70_r4"/>
    <property type="match status" value="1"/>
</dbReference>
<dbReference type="Pfam" id="PF08281">
    <property type="entry name" value="Sigma70_r4_2"/>
    <property type="match status" value="1"/>
</dbReference>
<dbReference type="AlphaFoldDB" id="A0A6N4R9U9"/>
<name>A0A6N4R9U9_BLAVI</name>
<comment type="similarity">
    <text evidence="1">Belongs to the sigma-70 factor family. ECF subfamily.</text>
</comment>
<dbReference type="GO" id="GO:0016987">
    <property type="term" value="F:sigma factor activity"/>
    <property type="evidence" value="ECO:0007669"/>
    <property type="project" value="UniProtKB-KW"/>
</dbReference>
<dbReference type="PANTHER" id="PTHR43133">
    <property type="entry name" value="RNA POLYMERASE ECF-TYPE SIGMA FACTO"/>
    <property type="match status" value="1"/>
</dbReference>
<evidence type="ECO:0000313" key="9">
    <source>
        <dbReference type="Proteomes" id="UP000320948"/>
    </source>
</evidence>